<keyword evidence="11 20" id="KW-0472">Membrane</keyword>
<evidence type="ECO:0000256" key="9">
    <source>
        <dbReference type="ARBA" id="ARBA00023054"/>
    </source>
</evidence>
<dbReference type="InterPro" id="IPR046791">
    <property type="entry name" value="Polycystin_dom"/>
</dbReference>
<dbReference type="SUPFAM" id="SSF81324">
    <property type="entry name" value="Voltage-gated potassium channels"/>
    <property type="match status" value="1"/>
</dbReference>
<dbReference type="InterPro" id="IPR002048">
    <property type="entry name" value="EF_hand_dom"/>
</dbReference>
<sequence>MQHGDKGQRLGSTAIDDALSDGKPAEGGSACSASRSTAESRGAPDAGDYPKGKPLPGSYVDSSSAVYEEIPEDGPHKAEEDQSGGPKKSRKSVLRGLWGTRLTEDITDRDKYVKTTLRELFVYIAFLINLIILTFGMTSDLMYKYTLAMDNLFLQNTVSPNDSVNFNSIFTFDDFWKVVQGPVLNGLYWEKWYNDIPLVENQSFIYYENFLLGVPRIRQLKVRNDSCTVHADFQKDVQGCYAAYSEDAEDKASFGPATGTPWKYSTSSDMNGSSHWGLLATYSGGGYYLDLTRSKSESAILLQDLFDKQWLDRGTRAILIDFSSYNGNINLFSVIRLLVEFPPTGGAVPSSQIYTVKLIRYVTGSDYFILACEGIFCCFILYYIVEEILELSIHKFAYFKSVWNCLDLLVIMLSVVAIIFNVYRTVTVNKLLKALLDEPNRYGNFQFLAFWQTQYNNMVAVNVFFCWIKFFKYVSFNKTMTQLSSTLARCAKDVLGFAVMFFIIFFAYAQLGYLLFGTQVEDFSTFSNCIFTQFRIILGDFDFNAIENANRVLGPLYFTTYVFVVFFVLLPKNMFLAIINDTYAEVKNELAEKENEFDVGGYFKKVYLDIRKKLGKNRGNIVDMISVLDASSQKINYDDWRLKLKRLGHSDEEIEAAFAKFDKDKNSVLDSNEMKLMRDELKSQKKDGSMDRVLSPCVLLNYVIFRNLDCSAKCINNLSGEINHRRYADDISTLYNVYKRLVQNVDNLEQSISTMFSKVDVIMNKVGSLAK</sequence>
<keyword evidence="14" id="KW-0966">Cell projection</keyword>
<evidence type="ECO:0000256" key="20">
    <source>
        <dbReference type="SAM" id="Phobius"/>
    </source>
</evidence>
<dbReference type="GO" id="GO:0031410">
    <property type="term" value="C:cytoplasmic vesicle"/>
    <property type="evidence" value="ECO:0007669"/>
    <property type="project" value="UniProtKB-SubCell"/>
</dbReference>
<feature type="binding site" evidence="17">
    <location>
        <position position="662"/>
    </location>
    <ligand>
        <name>Ca(2+)</name>
        <dbReference type="ChEBI" id="CHEBI:29108"/>
        <label>2</label>
    </ligand>
</feature>
<evidence type="ECO:0000256" key="8">
    <source>
        <dbReference type="ARBA" id="ARBA00022989"/>
    </source>
</evidence>
<dbReference type="Gene3D" id="1.10.287.70">
    <property type="match status" value="1"/>
</dbReference>
<evidence type="ECO:0000256" key="1">
    <source>
        <dbReference type="ARBA" id="ARBA00004272"/>
    </source>
</evidence>
<keyword evidence="12" id="KW-1015">Disulfide bond</keyword>
<keyword evidence="13" id="KW-0325">Glycoprotein</keyword>
<keyword evidence="9" id="KW-0175">Coiled coil</keyword>
<keyword evidence="10 17" id="KW-0406">Ion transport</keyword>
<evidence type="ECO:0000256" key="3">
    <source>
        <dbReference type="ARBA" id="ARBA00007200"/>
    </source>
</evidence>
<dbReference type="InterPro" id="IPR011992">
    <property type="entry name" value="EF-hand-dom_pair"/>
</dbReference>
<evidence type="ECO:0000256" key="10">
    <source>
        <dbReference type="ARBA" id="ARBA00023065"/>
    </source>
</evidence>
<dbReference type="PRINTS" id="PR01433">
    <property type="entry name" value="POLYCYSTIN2"/>
</dbReference>
<dbReference type="GO" id="GO:0060170">
    <property type="term" value="C:ciliary membrane"/>
    <property type="evidence" value="ECO:0007669"/>
    <property type="project" value="UniProtKB-SubCell"/>
</dbReference>
<dbReference type="Gene3D" id="1.10.238.10">
    <property type="entry name" value="EF-hand"/>
    <property type="match status" value="1"/>
</dbReference>
<comment type="similarity">
    <text evidence="3">Belongs to the polycystin family.</text>
</comment>
<feature type="disulfide bond" evidence="18">
    <location>
        <begin position="227"/>
        <end position="240"/>
    </location>
</feature>
<feature type="binding site" evidence="17">
    <location>
        <position position="664"/>
    </location>
    <ligand>
        <name>Ca(2+)</name>
        <dbReference type="ChEBI" id="CHEBI:29108"/>
        <label>2</label>
    </ligand>
</feature>
<dbReference type="OMA" id="FTMLTEW"/>
<keyword evidence="17" id="KW-0479">Metal-binding</keyword>
<evidence type="ECO:0000256" key="19">
    <source>
        <dbReference type="SAM" id="MobiDB-lite"/>
    </source>
</evidence>
<evidence type="ECO:0000256" key="13">
    <source>
        <dbReference type="ARBA" id="ARBA00023180"/>
    </source>
</evidence>
<feature type="region of interest" description="Disordered" evidence="19">
    <location>
        <begin position="1"/>
        <end position="92"/>
    </location>
</feature>
<dbReference type="Pfam" id="PF08016">
    <property type="entry name" value="PKD_channel"/>
    <property type="match status" value="1"/>
</dbReference>
<dbReference type="GeneTree" id="ENSGT00940000157274"/>
<keyword evidence="16" id="KW-0968">Cytoplasmic vesicle</keyword>
<dbReference type="Pfam" id="PF20519">
    <property type="entry name" value="Polycystin_dom"/>
    <property type="match status" value="1"/>
</dbReference>
<evidence type="ECO:0000313" key="22">
    <source>
        <dbReference type="Ensembl" id="ENSPMAP00000001872.1"/>
    </source>
</evidence>
<keyword evidence="15 17" id="KW-0407">Ion channel</keyword>
<evidence type="ECO:0000256" key="17">
    <source>
        <dbReference type="PIRSR" id="PIRSR603915-1"/>
    </source>
</evidence>
<dbReference type="Ensembl" id="ENSPMAT00000001882.1">
    <property type="protein sequence ID" value="ENSPMAP00000001872.1"/>
    <property type="gene ID" value="ENSPMAG00000001702.1"/>
</dbReference>
<evidence type="ECO:0000256" key="12">
    <source>
        <dbReference type="ARBA" id="ARBA00023157"/>
    </source>
</evidence>
<dbReference type="FunFam" id="1.10.287.70:FF:000055">
    <property type="entry name" value="Polycystic kidney disease 2-like 1"/>
    <property type="match status" value="1"/>
</dbReference>
<reference evidence="22" key="2">
    <citation type="submission" date="2025-09" db="UniProtKB">
        <authorList>
            <consortium name="Ensembl"/>
        </authorList>
    </citation>
    <scope>IDENTIFICATION</scope>
</reference>
<evidence type="ECO:0000256" key="4">
    <source>
        <dbReference type="ARBA" id="ARBA00022448"/>
    </source>
</evidence>
<evidence type="ECO:0000256" key="2">
    <source>
        <dbReference type="ARBA" id="ARBA00004541"/>
    </source>
</evidence>
<dbReference type="InterPro" id="IPR051223">
    <property type="entry name" value="Polycystin"/>
</dbReference>
<protein>
    <submittedName>
        <fullName evidence="22">Polycystin 2 like 1, transient receptor potential cation channel</fullName>
    </submittedName>
</protein>
<dbReference type="STRING" id="7757.ENSPMAP00000001872"/>
<comment type="subcellular location">
    <subcellularLocation>
        <location evidence="1">Cell projection</location>
        <location evidence="1">Cilium membrane</location>
        <topology evidence="1">Multi-pass membrane protein</topology>
    </subcellularLocation>
    <subcellularLocation>
        <location evidence="2">Cytoplasmic vesicle</location>
    </subcellularLocation>
</comment>
<evidence type="ECO:0000256" key="7">
    <source>
        <dbReference type="ARBA" id="ARBA00022692"/>
    </source>
</evidence>
<feature type="transmembrane region" description="Helical" evidence="20">
    <location>
        <begin position="455"/>
        <end position="474"/>
    </location>
</feature>
<keyword evidence="7 20" id="KW-0812">Transmembrane</keyword>
<evidence type="ECO:0000256" key="15">
    <source>
        <dbReference type="ARBA" id="ARBA00023303"/>
    </source>
</evidence>
<feature type="transmembrane region" description="Helical" evidence="20">
    <location>
        <begin position="120"/>
        <end position="143"/>
    </location>
</feature>
<dbReference type="SUPFAM" id="SSF47473">
    <property type="entry name" value="EF-hand"/>
    <property type="match status" value="1"/>
</dbReference>
<feature type="transmembrane region" description="Helical" evidence="20">
    <location>
        <begin position="367"/>
        <end position="385"/>
    </location>
</feature>
<organism evidence="22">
    <name type="scientific">Petromyzon marinus</name>
    <name type="common">Sea lamprey</name>
    <dbReference type="NCBI Taxonomy" id="7757"/>
    <lineage>
        <taxon>Eukaryota</taxon>
        <taxon>Metazoa</taxon>
        <taxon>Chordata</taxon>
        <taxon>Craniata</taxon>
        <taxon>Vertebrata</taxon>
        <taxon>Cyclostomata</taxon>
        <taxon>Hyperoartia</taxon>
        <taxon>Petromyzontiformes</taxon>
        <taxon>Petromyzontidae</taxon>
        <taxon>Petromyzon</taxon>
    </lineage>
</organism>
<evidence type="ECO:0000256" key="5">
    <source>
        <dbReference type="ARBA" id="ARBA00022475"/>
    </source>
</evidence>
<dbReference type="AlphaFoldDB" id="S4R9J1"/>
<dbReference type="InterPro" id="IPR013122">
    <property type="entry name" value="PKD1_2_channel"/>
</dbReference>
<dbReference type="InterPro" id="IPR003915">
    <property type="entry name" value="PKD_2"/>
</dbReference>
<keyword evidence="6 17" id="KW-0107">Calcium channel</keyword>
<feature type="transmembrane region" description="Helical" evidence="20">
    <location>
        <begin position="552"/>
        <end position="570"/>
    </location>
</feature>
<dbReference type="PANTHER" id="PTHR10877:SF183">
    <property type="entry name" value="AT14535P-RELATED"/>
    <property type="match status" value="1"/>
</dbReference>
<evidence type="ECO:0000256" key="16">
    <source>
        <dbReference type="ARBA" id="ARBA00023329"/>
    </source>
</evidence>
<keyword evidence="8 20" id="KW-1133">Transmembrane helix</keyword>
<evidence type="ECO:0000256" key="11">
    <source>
        <dbReference type="ARBA" id="ARBA00023136"/>
    </source>
</evidence>
<evidence type="ECO:0000259" key="21">
    <source>
        <dbReference type="PROSITE" id="PS50222"/>
    </source>
</evidence>
<keyword evidence="17" id="KW-0109">Calcium transport</keyword>
<dbReference type="GO" id="GO:0005509">
    <property type="term" value="F:calcium ion binding"/>
    <property type="evidence" value="ECO:0007669"/>
    <property type="project" value="InterPro"/>
</dbReference>
<keyword evidence="4" id="KW-0813">Transport</keyword>
<feature type="transmembrane region" description="Helical" evidence="20">
    <location>
        <begin position="405"/>
        <end position="423"/>
    </location>
</feature>
<evidence type="ECO:0000256" key="14">
    <source>
        <dbReference type="ARBA" id="ARBA00023273"/>
    </source>
</evidence>
<dbReference type="PANTHER" id="PTHR10877">
    <property type="entry name" value="POLYCYSTIN FAMILY MEMBER"/>
    <property type="match status" value="1"/>
</dbReference>
<name>S4R9J1_PETMA</name>
<dbReference type="InterPro" id="IPR027359">
    <property type="entry name" value="Volt_channel_dom_sf"/>
</dbReference>
<feature type="domain" description="EF-hand" evidence="21">
    <location>
        <begin position="649"/>
        <end position="684"/>
    </location>
</feature>
<accession>S4R9J1</accession>
<reference evidence="22" key="1">
    <citation type="submission" date="2025-08" db="UniProtKB">
        <authorList>
            <consortium name="Ensembl"/>
        </authorList>
    </citation>
    <scope>IDENTIFICATION</scope>
</reference>
<keyword evidence="5" id="KW-1003">Cell membrane</keyword>
<feature type="transmembrane region" description="Helical" evidence="20">
    <location>
        <begin position="494"/>
        <end position="516"/>
    </location>
</feature>
<dbReference type="HOGENOM" id="CLU_012097_0_0_1"/>
<keyword evidence="17" id="KW-0106">Calcium</keyword>
<evidence type="ECO:0000256" key="18">
    <source>
        <dbReference type="PIRSR" id="PIRSR603915-2"/>
    </source>
</evidence>
<feature type="binding site" evidence="17">
    <location>
        <position position="673"/>
    </location>
    <ligand>
        <name>Ca(2+)</name>
        <dbReference type="ChEBI" id="CHEBI:29108"/>
        <label>2</label>
    </ligand>
</feature>
<dbReference type="GO" id="GO:0050982">
    <property type="term" value="P:detection of mechanical stimulus"/>
    <property type="evidence" value="ECO:0007669"/>
    <property type="project" value="TreeGrafter"/>
</dbReference>
<dbReference type="GO" id="GO:0005262">
    <property type="term" value="F:calcium channel activity"/>
    <property type="evidence" value="ECO:0007669"/>
    <property type="project" value="UniProtKB-KW"/>
</dbReference>
<dbReference type="Gene3D" id="1.20.120.350">
    <property type="entry name" value="Voltage-gated potassium channels. Chain C"/>
    <property type="match status" value="1"/>
</dbReference>
<evidence type="ECO:0000256" key="6">
    <source>
        <dbReference type="ARBA" id="ARBA00022673"/>
    </source>
</evidence>
<dbReference type="PROSITE" id="PS50222">
    <property type="entry name" value="EF_HAND_2"/>
    <property type="match status" value="1"/>
</dbReference>
<proteinExistence type="inferred from homology"/>